<dbReference type="Proteomes" id="UP000001194">
    <property type="component" value="Unassembled WGS sequence"/>
</dbReference>
<dbReference type="KEGG" id="lbc:LACBIDRAFT_306443"/>
<dbReference type="AlphaFoldDB" id="B0DMY2"/>
<accession>B0DMY2</accession>
<dbReference type="GeneID" id="6080862"/>
<dbReference type="InParanoid" id="B0DMY2"/>
<sequence length="92" mass="10257">MVVSVGGKGGVDIPNGLFGVRLGCSLLKDRFMEDLFSQVQFSPVFCPQNAQLWTETGLGPTQILREPTKPPRTGLLQSMELIQTDLDRFFWV</sequence>
<proteinExistence type="predicted"/>
<dbReference type="HOGENOM" id="CLU_2413626_0_0_1"/>
<protein>
    <submittedName>
        <fullName evidence="1">Predicted protein</fullName>
    </submittedName>
</protein>
<reference evidence="1 2" key="1">
    <citation type="journal article" date="2008" name="Nature">
        <title>The genome of Laccaria bicolor provides insights into mycorrhizal symbiosis.</title>
        <authorList>
            <person name="Martin F."/>
            <person name="Aerts A."/>
            <person name="Ahren D."/>
            <person name="Brun A."/>
            <person name="Danchin E.G.J."/>
            <person name="Duchaussoy F."/>
            <person name="Gibon J."/>
            <person name="Kohler A."/>
            <person name="Lindquist E."/>
            <person name="Pereda V."/>
            <person name="Salamov A."/>
            <person name="Shapiro H.J."/>
            <person name="Wuyts J."/>
            <person name="Blaudez D."/>
            <person name="Buee M."/>
            <person name="Brokstein P."/>
            <person name="Canbaeck B."/>
            <person name="Cohen D."/>
            <person name="Courty P.E."/>
            <person name="Coutinho P.M."/>
            <person name="Delaruelle C."/>
            <person name="Detter J.C."/>
            <person name="Deveau A."/>
            <person name="DiFazio S."/>
            <person name="Duplessis S."/>
            <person name="Fraissinet-Tachet L."/>
            <person name="Lucic E."/>
            <person name="Frey-Klett P."/>
            <person name="Fourrey C."/>
            <person name="Feussner I."/>
            <person name="Gay G."/>
            <person name="Grimwood J."/>
            <person name="Hoegger P.J."/>
            <person name="Jain P."/>
            <person name="Kilaru S."/>
            <person name="Labbe J."/>
            <person name="Lin Y.C."/>
            <person name="Legue V."/>
            <person name="Le Tacon F."/>
            <person name="Marmeisse R."/>
            <person name="Melayah D."/>
            <person name="Montanini B."/>
            <person name="Muratet M."/>
            <person name="Nehls U."/>
            <person name="Niculita-Hirzel H."/>
            <person name="Oudot-Le Secq M.P."/>
            <person name="Peter M."/>
            <person name="Quesneville H."/>
            <person name="Rajashekar B."/>
            <person name="Reich M."/>
            <person name="Rouhier N."/>
            <person name="Schmutz J."/>
            <person name="Yin T."/>
            <person name="Chalot M."/>
            <person name="Henrissat B."/>
            <person name="Kuees U."/>
            <person name="Lucas S."/>
            <person name="Van de Peer Y."/>
            <person name="Podila G.K."/>
            <person name="Polle A."/>
            <person name="Pukkila P.J."/>
            <person name="Richardson P.M."/>
            <person name="Rouze P."/>
            <person name="Sanders I.R."/>
            <person name="Stajich J.E."/>
            <person name="Tunlid A."/>
            <person name="Tuskan G."/>
            <person name="Grigoriev I.V."/>
        </authorList>
    </citation>
    <scope>NUCLEOTIDE SEQUENCE [LARGE SCALE GENOMIC DNA]</scope>
    <source>
        <strain evidence="2">S238N-H82 / ATCC MYA-4686</strain>
    </source>
</reference>
<dbReference type="EMBL" id="DS547120">
    <property type="protein sequence ID" value="EDR04054.1"/>
    <property type="molecule type" value="Genomic_DNA"/>
</dbReference>
<gene>
    <name evidence="1" type="ORF">LACBIDRAFT_306443</name>
</gene>
<evidence type="ECO:0000313" key="1">
    <source>
        <dbReference type="EMBL" id="EDR04054.1"/>
    </source>
</evidence>
<keyword evidence="2" id="KW-1185">Reference proteome</keyword>
<name>B0DMY2_LACBS</name>
<dbReference type="RefSeq" id="XP_001885309.1">
    <property type="nucleotide sequence ID" value="XM_001885274.1"/>
</dbReference>
<organism evidence="2">
    <name type="scientific">Laccaria bicolor (strain S238N-H82 / ATCC MYA-4686)</name>
    <name type="common">Bicoloured deceiver</name>
    <name type="synonym">Laccaria laccata var. bicolor</name>
    <dbReference type="NCBI Taxonomy" id="486041"/>
    <lineage>
        <taxon>Eukaryota</taxon>
        <taxon>Fungi</taxon>
        <taxon>Dikarya</taxon>
        <taxon>Basidiomycota</taxon>
        <taxon>Agaricomycotina</taxon>
        <taxon>Agaricomycetes</taxon>
        <taxon>Agaricomycetidae</taxon>
        <taxon>Agaricales</taxon>
        <taxon>Agaricineae</taxon>
        <taxon>Hydnangiaceae</taxon>
        <taxon>Laccaria</taxon>
    </lineage>
</organism>
<evidence type="ECO:0000313" key="2">
    <source>
        <dbReference type="Proteomes" id="UP000001194"/>
    </source>
</evidence>